<evidence type="ECO:0000256" key="3">
    <source>
        <dbReference type="ARBA" id="ARBA00022679"/>
    </source>
</evidence>
<dbReference type="PANTHER" id="PTHR43630:SF1">
    <property type="entry name" value="POLY-BETA-1,6-N-ACETYL-D-GLUCOSAMINE SYNTHASE"/>
    <property type="match status" value="1"/>
</dbReference>
<keyword evidence="4" id="KW-0812">Transmembrane</keyword>
<gene>
    <name evidence="5" type="ORF">ACFS6H_12445</name>
</gene>
<dbReference type="RefSeq" id="WP_386099045.1">
    <property type="nucleotide sequence ID" value="NZ_JBHUOZ010000003.1"/>
</dbReference>
<dbReference type="GO" id="GO:0016757">
    <property type="term" value="F:glycosyltransferase activity"/>
    <property type="evidence" value="ECO:0007669"/>
    <property type="project" value="UniProtKB-KW"/>
</dbReference>
<dbReference type="EC" id="2.4.-.-" evidence="5"/>
<feature type="transmembrane region" description="Helical" evidence="4">
    <location>
        <begin position="333"/>
        <end position="351"/>
    </location>
</feature>
<comment type="similarity">
    <text evidence="1">Belongs to the glycosyltransferase 2 family.</text>
</comment>
<keyword evidence="4" id="KW-1133">Transmembrane helix</keyword>
<feature type="transmembrane region" description="Helical" evidence="4">
    <location>
        <begin position="12"/>
        <end position="36"/>
    </location>
</feature>
<evidence type="ECO:0000313" key="6">
    <source>
        <dbReference type="Proteomes" id="UP001597511"/>
    </source>
</evidence>
<dbReference type="Proteomes" id="UP001597511">
    <property type="component" value="Unassembled WGS sequence"/>
</dbReference>
<name>A0ABW6A5H8_9BACT</name>
<proteinExistence type="inferred from homology"/>
<dbReference type="Gene3D" id="3.90.550.10">
    <property type="entry name" value="Spore Coat Polysaccharide Biosynthesis Protein SpsA, Chain A"/>
    <property type="match status" value="1"/>
</dbReference>
<sequence>MQTFYEIVTILFFLFQGLVALYLLIPFFSVVVYGFIKTFSIKHPFNRRKIVHDKNFEFGIIITAHQEVEFIKPLVASILGQTYQQFYIYVVADDCDTSQLQFADPRVIILSSQPALHAKIKSIDFARKSFIREHDITLILDSDNLLHPDFLSVVNQHFQKGYRVVQADFKPKNEDSLYARIDAIGDMYNFFVDREIRMMAGMSAAIWGSGISFESALYDEIAYKTLVGGFDKKLQSTLLLKTKKIAFSTDAILYDEKVESGSSLENQRARWMLSYFNYFKESSKIFFTGLKTLNLDFIYFGFVLLRPPQFLLFAAAFFSLVIDFFLFRGLFYAWLVIIGLYIVSFAAIILIRSRQIKYLKTLCMLPVFAGRQALALLKLGKASKKFLKTPHTKLVYIEDVLAKKQ</sequence>
<keyword evidence="2 5" id="KW-0328">Glycosyltransferase</keyword>
<dbReference type="Pfam" id="PF13641">
    <property type="entry name" value="Glyco_tranf_2_3"/>
    <property type="match status" value="1"/>
</dbReference>
<dbReference type="InterPro" id="IPR029044">
    <property type="entry name" value="Nucleotide-diphossugar_trans"/>
</dbReference>
<keyword evidence="4" id="KW-0472">Membrane</keyword>
<dbReference type="EMBL" id="JBHUOZ010000003">
    <property type="protein sequence ID" value="MFD2920527.1"/>
    <property type="molecule type" value="Genomic_DNA"/>
</dbReference>
<dbReference type="SUPFAM" id="SSF53448">
    <property type="entry name" value="Nucleotide-diphospho-sugar transferases"/>
    <property type="match status" value="1"/>
</dbReference>
<reference evidence="6" key="1">
    <citation type="journal article" date="2019" name="Int. J. Syst. Evol. Microbiol.">
        <title>The Global Catalogue of Microorganisms (GCM) 10K type strain sequencing project: providing services to taxonomists for standard genome sequencing and annotation.</title>
        <authorList>
            <consortium name="The Broad Institute Genomics Platform"/>
            <consortium name="The Broad Institute Genome Sequencing Center for Infectious Disease"/>
            <person name="Wu L."/>
            <person name="Ma J."/>
        </authorList>
    </citation>
    <scope>NUCLEOTIDE SEQUENCE [LARGE SCALE GENOMIC DNA]</scope>
    <source>
        <strain evidence="6">KCTC 23299</strain>
    </source>
</reference>
<dbReference type="PANTHER" id="PTHR43630">
    <property type="entry name" value="POLY-BETA-1,6-N-ACETYL-D-GLUCOSAMINE SYNTHASE"/>
    <property type="match status" value="1"/>
</dbReference>
<evidence type="ECO:0000313" key="5">
    <source>
        <dbReference type="EMBL" id="MFD2920527.1"/>
    </source>
</evidence>
<comment type="caution">
    <text evidence="5">The sequence shown here is derived from an EMBL/GenBank/DDBJ whole genome shotgun (WGS) entry which is preliminary data.</text>
</comment>
<evidence type="ECO:0000256" key="2">
    <source>
        <dbReference type="ARBA" id="ARBA00022676"/>
    </source>
</evidence>
<evidence type="ECO:0000256" key="4">
    <source>
        <dbReference type="SAM" id="Phobius"/>
    </source>
</evidence>
<keyword evidence="6" id="KW-1185">Reference proteome</keyword>
<protein>
    <submittedName>
        <fullName evidence="5">Glycosyltransferase family 2 protein</fullName>
        <ecNumber evidence="5">2.4.-.-</ecNumber>
    </submittedName>
</protein>
<organism evidence="5 6">
    <name type="scientific">Terrimonas rubra</name>
    <dbReference type="NCBI Taxonomy" id="1035890"/>
    <lineage>
        <taxon>Bacteria</taxon>
        <taxon>Pseudomonadati</taxon>
        <taxon>Bacteroidota</taxon>
        <taxon>Chitinophagia</taxon>
        <taxon>Chitinophagales</taxon>
        <taxon>Chitinophagaceae</taxon>
        <taxon>Terrimonas</taxon>
    </lineage>
</organism>
<keyword evidence="3 5" id="KW-0808">Transferase</keyword>
<accession>A0ABW6A5H8</accession>
<evidence type="ECO:0000256" key="1">
    <source>
        <dbReference type="ARBA" id="ARBA00006739"/>
    </source>
</evidence>